<organism evidence="2 3">
    <name type="scientific">Schistosoma japonicum</name>
    <name type="common">Blood fluke</name>
    <dbReference type="NCBI Taxonomy" id="6182"/>
    <lineage>
        <taxon>Eukaryota</taxon>
        <taxon>Metazoa</taxon>
        <taxon>Spiralia</taxon>
        <taxon>Lophotrochozoa</taxon>
        <taxon>Platyhelminthes</taxon>
        <taxon>Trematoda</taxon>
        <taxon>Digenea</taxon>
        <taxon>Strigeidida</taxon>
        <taxon>Schistosomatoidea</taxon>
        <taxon>Schistosomatidae</taxon>
        <taxon>Schistosoma</taxon>
    </lineage>
</organism>
<proteinExistence type="predicted"/>
<feature type="chain" id="PRO_5021373506" evidence="1">
    <location>
        <begin position="19"/>
        <end position="260"/>
    </location>
</feature>
<evidence type="ECO:0000313" key="2">
    <source>
        <dbReference type="EMBL" id="TNN12881.1"/>
    </source>
</evidence>
<comment type="caution">
    <text evidence="2">The sequence shown here is derived from an EMBL/GenBank/DDBJ whole genome shotgun (WGS) entry which is preliminary data.</text>
</comment>
<gene>
    <name evidence="2" type="ORF">EWB00_003333</name>
</gene>
<dbReference type="EMBL" id="SKCS01000206">
    <property type="protein sequence ID" value="TNN12881.1"/>
    <property type="molecule type" value="Genomic_DNA"/>
</dbReference>
<keyword evidence="1" id="KW-0732">Signal</keyword>
<dbReference type="AlphaFoldDB" id="A0A4Z2D8P8"/>
<feature type="signal peptide" evidence="1">
    <location>
        <begin position="1"/>
        <end position="18"/>
    </location>
</feature>
<reference evidence="2 3" key="1">
    <citation type="submission" date="2019-03" db="EMBL/GenBank/DDBJ databases">
        <title>An improved genome assembly of the fluke Schistosoma japonicum.</title>
        <authorList>
            <person name="Hu W."/>
            <person name="Luo F."/>
            <person name="Yin M."/>
            <person name="Mo X."/>
            <person name="Sun C."/>
            <person name="Wu Q."/>
            <person name="Zhu B."/>
            <person name="Xiang M."/>
            <person name="Wang J."/>
            <person name="Wang Y."/>
            <person name="Zhang T."/>
            <person name="Xu B."/>
            <person name="Zheng H."/>
            <person name="Feng Z."/>
        </authorList>
    </citation>
    <scope>NUCLEOTIDE SEQUENCE [LARGE SCALE GENOMIC DNA]</scope>
    <source>
        <strain evidence="2">HuSjv2</strain>
        <tissue evidence="2">Worms</tissue>
    </source>
</reference>
<accession>A0A4Z2D8P8</accession>
<keyword evidence="3" id="KW-1185">Reference proteome</keyword>
<name>A0A4Z2D8P8_SCHJA</name>
<protein>
    <submittedName>
        <fullName evidence="2">Uncharacterized protein</fullName>
    </submittedName>
</protein>
<evidence type="ECO:0000256" key="1">
    <source>
        <dbReference type="SAM" id="SignalP"/>
    </source>
</evidence>
<evidence type="ECO:0000313" key="3">
    <source>
        <dbReference type="Proteomes" id="UP000311919"/>
    </source>
</evidence>
<dbReference type="Proteomes" id="UP000311919">
    <property type="component" value="Unassembled WGS sequence"/>
</dbReference>
<sequence>MNVALALLFILQLHSIQLQLISVTNDYIQIKMMLEKIHSICDKVFKNTKRTTNLRNNVEESLRHLEKINETLKDFTDSLNDSEKPIENLKDTTELKNIMELLISLMNNIRNWMKRLISRYSMKENIIKLMIELELAAYHLNLMDATVQHLQIEMQTSKKKMDTMPKKFDTSNLKMDTMPKTLGDLYNDIDKMESKPLMAINDLNAAIIRLNAAMEYGKMIDSLLSNFNNTFQNLQNGDGSADLDEFHCVIVTFGHLFNDF</sequence>